<gene>
    <name evidence="1" type="ORF">ULVI_03495</name>
</gene>
<accession>A0A167IM99</accession>
<protein>
    <recommendedName>
        <fullName evidence="3">Outer membrane protein</fullName>
    </recommendedName>
</protein>
<dbReference type="RefSeq" id="WP_068589817.1">
    <property type="nucleotide sequence ID" value="NZ_LRXL01000026.1"/>
</dbReference>
<dbReference type="Gene3D" id="2.40.160.60">
    <property type="entry name" value="Outer membrane protein transport protein (OMPP1/FadL/TodX)"/>
    <property type="match status" value="1"/>
</dbReference>
<organism evidence="1 2">
    <name type="scientific">Cochleicola gelatinilyticus</name>
    <dbReference type="NCBI Taxonomy" id="1763537"/>
    <lineage>
        <taxon>Bacteria</taxon>
        <taxon>Pseudomonadati</taxon>
        <taxon>Bacteroidota</taxon>
        <taxon>Flavobacteriia</taxon>
        <taxon>Flavobacteriales</taxon>
        <taxon>Flavobacteriaceae</taxon>
        <taxon>Cochleicola</taxon>
    </lineage>
</organism>
<evidence type="ECO:0008006" key="3">
    <source>
        <dbReference type="Google" id="ProtNLM"/>
    </source>
</evidence>
<comment type="caution">
    <text evidence="1">The sequence shown here is derived from an EMBL/GenBank/DDBJ whole genome shotgun (WGS) entry which is preliminary data.</text>
</comment>
<proteinExistence type="predicted"/>
<evidence type="ECO:0000313" key="2">
    <source>
        <dbReference type="Proteomes" id="UP000077013"/>
    </source>
</evidence>
<reference evidence="1 2" key="1">
    <citation type="submission" date="2016-02" db="EMBL/GenBank/DDBJ databases">
        <title>Ulvibacter sp. LPB0005, isolated from Thais luteostoma.</title>
        <authorList>
            <person name="Shin S.-K."/>
            <person name="Yi H."/>
        </authorList>
    </citation>
    <scope>NUCLEOTIDE SEQUENCE [LARGE SCALE GENOMIC DNA]</scope>
    <source>
        <strain evidence="1 2">LPB0005</strain>
    </source>
</reference>
<evidence type="ECO:0000313" key="1">
    <source>
        <dbReference type="EMBL" id="OAB79819.1"/>
    </source>
</evidence>
<dbReference type="OrthoDB" id="1491239at2"/>
<dbReference type="Proteomes" id="UP000077013">
    <property type="component" value="Unassembled WGS sequence"/>
</dbReference>
<dbReference type="STRING" id="1763537.ULVI_03495"/>
<keyword evidence="2" id="KW-1185">Reference proteome</keyword>
<sequence>MLKHIIIAVFIVITGATTFAQEGTSSPYSYYGIGLPKFKGTAENRSMGGISILSDSIHLNLQNPASIADLRLVNFTVGASHKSFTQETSSDSQKTSATTLDYLAVGVPLSPKFGGSFGLIPYSSVGYSVLNENSEGFSTFEGEGGLNKAFINLGYKITPELSVGIDANYNFGKIENDSFTRINDAEFGTRESNRSDLLGFSYNFGAQYKTMVSENLQLSTSLSYTPETSFTSENSREIAAIVITGTGQIAEADVRNVPVDDTEFTFPSQYTIGVGIGKPKSWFAGLEYQDQKTSNFTNRALDIDDVSFNDATKIRLGGYYIPNYNSFGNYAKRIVYRGGFRMEETGITVRGEEINEFGISFGVGLPVGRLFSNANLGFEYGQRGTTNSGLVQENFFNVFLSLSLNDKWFEKRYID</sequence>
<dbReference type="EMBL" id="LRXL01000026">
    <property type="protein sequence ID" value="OAB79819.1"/>
    <property type="molecule type" value="Genomic_DNA"/>
</dbReference>
<name>A0A167IM99_9FLAO</name>
<dbReference type="SUPFAM" id="SSF56935">
    <property type="entry name" value="Porins"/>
    <property type="match status" value="1"/>
</dbReference>
<dbReference type="AlphaFoldDB" id="A0A167IM99"/>